<dbReference type="SUPFAM" id="SSF53335">
    <property type="entry name" value="S-adenosyl-L-methionine-dependent methyltransferases"/>
    <property type="match status" value="1"/>
</dbReference>
<evidence type="ECO:0000256" key="3">
    <source>
        <dbReference type="ARBA" id="ARBA00022691"/>
    </source>
</evidence>
<dbReference type="InterPro" id="IPR050320">
    <property type="entry name" value="N5-glutamine_MTase"/>
</dbReference>
<dbReference type="NCBIfam" id="TIGR00536">
    <property type="entry name" value="hemK_fam"/>
    <property type="match status" value="1"/>
</dbReference>
<dbReference type="CDD" id="cd02440">
    <property type="entry name" value="AdoMet_MTases"/>
    <property type="match status" value="1"/>
</dbReference>
<dbReference type="Proteomes" id="UP000245627">
    <property type="component" value="Unassembled WGS sequence"/>
</dbReference>
<dbReference type="NCBIfam" id="TIGR03534">
    <property type="entry name" value="RF_mod_PrmC"/>
    <property type="match status" value="1"/>
</dbReference>
<feature type="binding site" evidence="5">
    <location>
        <position position="145"/>
    </location>
    <ligand>
        <name>S-adenosyl-L-methionine</name>
        <dbReference type="ChEBI" id="CHEBI:59789"/>
    </ligand>
</feature>
<dbReference type="Gene3D" id="1.10.8.10">
    <property type="entry name" value="DNA helicase RuvA subunit, C-terminal domain"/>
    <property type="match status" value="1"/>
</dbReference>
<evidence type="ECO:0000256" key="5">
    <source>
        <dbReference type="HAMAP-Rule" id="MF_02126"/>
    </source>
</evidence>
<dbReference type="InterPro" id="IPR004556">
    <property type="entry name" value="HemK-like"/>
</dbReference>
<comment type="caution">
    <text evidence="5">Lacks conserved residue(s) required for the propagation of feature annotation.</text>
</comment>
<dbReference type="InterPro" id="IPR002052">
    <property type="entry name" value="DNA_methylase_N6_adenine_CS"/>
</dbReference>
<keyword evidence="2 5" id="KW-0808">Transferase</keyword>
<dbReference type="PANTHER" id="PTHR18895">
    <property type="entry name" value="HEMK METHYLTRANSFERASE"/>
    <property type="match status" value="1"/>
</dbReference>
<keyword evidence="1 5" id="KW-0489">Methyltransferase</keyword>
<evidence type="ECO:0000256" key="2">
    <source>
        <dbReference type="ARBA" id="ARBA00022679"/>
    </source>
</evidence>
<feature type="domain" description="Release factor glutamine methyltransferase N-terminal" evidence="7">
    <location>
        <begin position="14"/>
        <end position="77"/>
    </location>
</feature>
<dbReference type="InterPro" id="IPR007848">
    <property type="entry name" value="Small_mtfrase_dom"/>
</dbReference>
<comment type="similarity">
    <text evidence="5">Belongs to the protein N5-glutamine methyltransferase family. PrmC subfamily.</text>
</comment>
<feature type="binding site" evidence="5">
    <location>
        <begin position="191"/>
        <end position="194"/>
    </location>
    <ligand>
        <name>substrate</name>
    </ligand>
</feature>
<dbReference type="PROSITE" id="PS00092">
    <property type="entry name" value="N6_MTASE"/>
    <property type="match status" value="1"/>
</dbReference>
<keyword evidence="3 5" id="KW-0949">S-adenosyl-L-methionine</keyword>
<dbReference type="PANTHER" id="PTHR18895:SF74">
    <property type="entry name" value="MTRF1L RELEASE FACTOR GLUTAMINE METHYLTRANSFERASE"/>
    <property type="match status" value="1"/>
</dbReference>
<sequence>MQTLHSLRTTFGQHLAEIYPAEEIDSLFYIVAAETLSISRLQVKMNLHLVVNDLQLAEFQRVLNALQGQMPIQHILGHAPFYGFEFEVNEHTLIPRPETEELVHLIITQEKYRKQAQVLDIGTGSGCIAISLAKKLPHANVEAMDISTEALAVAQRNAEKLDAAVRFTQFDILNWRKWEGESRIYDVIVSNPPYITPTEKSEMSNQVLEHEPHSALFVEESDPLIFYREIAAFAARCLAADGALYFEINQYLAVETKAIVEAQGFSQVQILEDINGAKRMLYCRR</sequence>
<evidence type="ECO:0000259" key="6">
    <source>
        <dbReference type="Pfam" id="PF05175"/>
    </source>
</evidence>
<dbReference type="Pfam" id="PF17827">
    <property type="entry name" value="PrmC_N"/>
    <property type="match status" value="1"/>
</dbReference>
<protein>
    <recommendedName>
        <fullName evidence="5">Release factor glutamine methyltransferase</fullName>
        <shortName evidence="5">RF MTase</shortName>
        <ecNumber evidence="5">2.1.1.297</ecNumber>
    </recommendedName>
    <alternativeName>
        <fullName evidence="5">N5-glutamine methyltransferase PrmC</fullName>
    </alternativeName>
    <alternativeName>
        <fullName evidence="5">Protein-(glutamine-N5) MTase PrmC</fullName>
    </alternativeName>
    <alternativeName>
        <fullName evidence="5">Protein-glutamine N-methyltransferase PrmC</fullName>
    </alternativeName>
</protein>
<dbReference type="InterPro" id="IPR019874">
    <property type="entry name" value="RF_methyltr_PrmC"/>
</dbReference>
<dbReference type="RefSeq" id="WP_116776425.1">
    <property type="nucleotide sequence ID" value="NZ_QDKG01000005.1"/>
</dbReference>
<dbReference type="InterPro" id="IPR040758">
    <property type="entry name" value="PrmC_N"/>
</dbReference>
<reference evidence="8 9" key="1">
    <citation type="submission" date="2018-04" db="EMBL/GenBank/DDBJ databases">
        <title>Sphingobacterium cortibacter sp. nov.</title>
        <authorList>
            <person name="Li Y."/>
        </authorList>
    </citation>
    <scope>NUCLEOTIDE SEQUENCE [LARGE SCALE GENOMIC DNA]</scope>
    <source>
        <strain evidence="8 9">2c-3</strain>
    </source>
</reference>
<dbReference type="AlphaFoldDB" id="A0A2T8HGB2"/>
<dbReference type="GO" id="GO:0032259">
    <property type="term" value="P:methylation"/>
    <property type="evidence" value="ECO:0007669"/>
    <property type="project" value="UniProtKB-KW"/>
</dbReference>
<evidence type="ECO:0000256" key="4">
    <source>
        <dbReference type="ARBA" id="ARBA00048391"/>
    </source>
</evidence>
<evidence type="ECO:0000259" key="7">
    <source>
        <dbReference type="Pfam" id="PF17827"/>
    </source>
</evidence>
<dbReference type="HAMAP" id="MF_02126">
    <property type="entry name" value="RF_methyltr_PrmC"/>
    <property type="match status" value="1"/>
</dbReference>
<proteinExistence type="inferred from homology"/>
<dbReference type="OrthoDB" id="9800643at2"/>
<evidence type="ECO:0000256" key="1">
    <source>
        <dbReference type="ARBA" id="ARBA00022603"/>
    </source>
</evidence>
<name>A0A2T8HGB2_9SPHI</name>
<gene>
    <name evidence="5 8" type="primary">prmC</name>
    <name evidence="8" type="ORF">DC487_13125</name>
</gene>
<feature type="binding site" evidence="5">
    <location>
        <begin position="122"/>
        <end position="126"/>
    </location>
    <ligand>
        <name>S-adenosyl-L-methionine</name>
        <dbReference type="ChEBI" id="CHEBI:59789"/>
    </ligand>
</feature>
<comment type="function">
    <text evidence="5">Methylates the class 1 translation termination release factors RF1/PrfA and RF2/PrfB on the glutamine residue of the universally conserved GGQ motif.</text>
</comment>
<comment type="caution">
    <text evidence="8">The sequence shown here is derived from an EMBL/GenBank/DDBJ whole genome shotgun (WGS) entry which is preliminary data.</text>
</comment>
<dbReference type="EMBL" id="QDKG01000005">
    <property type="protein sequence ID" value="PVH24476.1"/>
    <property type="molecule type" value="Genomic_DNA"/>
</dbReference>
<evidence type="ECO:0000313" key="9">
    <source>
        <dbReference type="Proteomes" id="UP000245627"/>
    </source>
</evidence>
<comment type="catalytic activity">
    <reaction evidence="4 5">
        <text>L-glutaminyl-[peptide chain release factor] + S-adenosyl-L-methionine = N(5)-methyl-L-glutaminyl-[peptide chain release factor] + S-adenosyl-L-homocysteine + H(+)</text>
        <dbReference type="Rhea" id="RHEA:42896"/>
        <dbReference type="Rhea" id="RHEA-COMP:10271"/>
        <dbReference type="Rhea" id="RHEA-COMP:10272"/>
        <dbReference type="ChEBI" id="CHEBI:15378"/>
        <dbReference type="ChEBI" id="CHEBI:30011"/>
        <dbReference type="ChEBI" id="CHEBI:57856"/>
        <dbReference type="ChEBI" id="CHEBI:59789"/>
        <dbReference type="ChEBI" id="CHEBI:61891"/>
        <dbReference type="EC" id="2.1.1.297"/>
    </reaction>
</comment>
<accession>A0A2T8HGB2</accession>
<feature type="domain" description="Methyltransferase small" evidence="6">
    <location>
        <begin position="113"/>
        <end position="202"/>
    </location>
</feature>
<dbReference type="GO" id="GO:0003676">
    <property type="term" value="F:nucleic acid binding"/>
    <property type="evidence" value="ECO:0007669"/>
    <property type="project" value="InterPro"/>
</dbReference>
<dbReference type="Gene3D" id="3.40.50.150">
    <property type="entry name" value="Vaccinia Virus protein VP39"/>
    <property type="match status" value="1"/>
</dbReference>
<feature type="binding site" evidence="5">
    <location>
        <position position="191"/>
    </location>
    <ligand>
        <name>S-adenosyl-L-methionine</name>
        <dbReference type="ChEBI" id="CHEBI:59789"/>
    </ligand>
</feature>
<keyword evidence="9" id="KW-1185">Reference proteome</keyword>
<dbReference type="GO" id="GO:0102559">
    <property type="term" value="F:peptide chain release factor N(5)-glutamine methyltransferase activity"/>
    <property type="evidence" value="ECO:0007669"/>
    <property type="project" value="UniProtKB-EC"/>
</dbReference>
<organism evidence="8 9">
    <name type="scientific">Sphingobacterium corticibacter</name>
    <dbReference type="NCBI Taxonomy" id="2171749"/>
    <lineage>
        <taxon>Bacteria</taxon>
        <taxon>Pseudomonadati</taxon>
        <taxon>Bacteroidota</taxon>
        <taxon>Sphingobacteriia</taxon>
        <taxon>Sphingobacteriales</taxon>
        <taxon>Sphingobacteriaceae</taxon>
        <taxon>Sphingobacterium</taxon>
    </lineage>
</organism>
<evidence type="ECO:0000313" key="8">
    <source>
        <dbReference type="EMBL" id="PVH24476.1"/>
    </source>
</evidence>
<dbReference type="Pfam" id="PF05175">
    <property type="entry name" value="MTS"/>
    <property type="match status" value="1"/>
</dbReference>
<dbReference type="InterPro" id="IPR029063">
    <property type="entry name" value="SAM-dependent_MTases_sf"/>
</dbReference>
<dbReference type="EC" id="2.1.1.297" evidence="5"/>